<evidence type="ECO:0000313" key="4">
    <source>
        <dbReference type="Proteomes" id="UP000003688"/>
    </source>
</evidence>
<feature type="compositionally biased region" description="Polar residues" evidence="1">
    <location>
        <begin position="27"/>
        <end position="42"/>
    </location>
</feature>
<organism evidence="3 4">
    <name type="scientific">Pedosphaera parvula (strain Ellin514)</name>
    <dbReference type="NCBI Taxonomy" id="320771"/>
    <lineage>
        <taxon>Bacteria</taxon>
        <taxon>Pseudomonadati</taxon>
        <taxon>Verrucomicrobiota</taxon>
        <taxon>Pedosphaerae</taxon>
        <taxon>Pedosphaerales</taxon>
        <taxon>Pedosphaeraceae</taxon>
        <taxon>Pedosphaera</taxon>
    </lineage>
</organism>
<dbReference type="AlphaFoldDB" id="B9XL24"/>
<reference evidence="3 4" key="1">
    <citation type="journal article" date="2011" name="J. Bacteriol.">
        <title>Genome sequence of 'Pedosphaera parvula' Ellin514, an aerobic Verrucomicrobial isolate from pasture soil.</title>
        <authorList>
            <person name="Kant R."/>
            <person name="van Passel M.W."/>
            <person name="Sangwan P."/>
            <person name="Palva A."/>
            <person name="Lucas S."/>
            <person name="Copeland A."/>
            <person name="Lapidus A."/>
            <person name="Glavina Del Rio T."/>
            <person name="Dalin E."/>
            <person name="Tice H."/>
            <person name="Bruce D."/>
            <person name="Goodwin L."/>
            <person name="Pitluck S."/>
            <person name="Chertkov O."/>
            <person name="Larimer F.W."/>
            <person name="Land M.L."/>
            <person name="Hauser L."/>
            <person name="Brettin T.S."/>
            <person name="Detter J.C."/>
            <person name="Han S."/>
            <person name="de Vos W.M."/>
            <person name="Janssen P.H."/>
            <person name="Smidt H."/>
        </authorList>
    </citation>
    <scope>NUCLEOTIDE SEQUENCE [LARGE SCALE GENOMIC DNA]</scope>
    <source>
        <strain evidence="3 4">Ellin514</strain>
    </source>
</reference>
<feature type="signal peptide" evidence="2">
    <location>
        <begin position="1"/>
        <end position="21"/>
    </location>
</feature>
<proteinExistence type="predicted"/>
<accession>B9XL24</accession>
<keyword evidence="2" id="KW-0732">Signal</keyword>
<dbReference type="RefSeq" id="WP_007416517.1">
    <property type="nucleotide sequence ID" value="NZ_ABOX02000027.1"/>
</dbReference>
<evidence type="ECO:0000313" key="3">
    <source>
        <dbReference type="EMBL" id="EEF59518.1"/>
    </source>
</evidence>
<dbReference type="PROSITE" id="PS51257">
    <property type="entry name" value="PROKAR_LIPOPROTEIN"/>
    <property type="match status" value="1"/>
</dbReference>
<dbReference type="Proteomes" id="UP000003688">
    <property type="component" value="Unassembled WGS sequence"/>
</dbReference>
<dbReference type="OrthoDB" id="9930696at2"/>
<keyword evidence="4" id="KW-1185">Reference proteome</keyword>
<evidence type="ECO:0000256" key="1">
    <source>
        <dbReference type="SAM" id="MobiDB-lite"/>
    </source>
</evidence>
<protein>
    <submittedName>
        <fullName evidence="3">Uncharacterized protein</fullName>
    </submittedName>
</protein>
<gene>
    <name evidence="3" type="ORF">Cflav_PD2362</name>
</gene>
<name>B9XL24_PEDPL</name>
<comment type="caution">
    <text evidence="3">The sequence shown here is derived from an EMBL/GenBank/DDBJ whole genome shotgun (WGS) entry which is preliminary data.</text>
</comment>
<evidence type="ECO:0000256" key="2">
    <source>
        <dbReference type="SAM" id="SignalP"/>
    </source>
</evidence>
<dbReference type="EMBL" id="ABOX02000027">
    <property type="protein sequence ID" value="EEF59518.1"/>
    <property type="molecule type" value="Genomic_DNA"/>
</dbReference>
<feature type="region of interest" description="Disordered" evidence="1">
    <location>
        <begin position="22"/>
        <end position="62"/>
    </location>
</feature>
<sequence precursor="true">MTRVILLALLATALTACKKHEAVPSPQAVTQDQPASAPQEGTSARGPNPLPAAPVTVNAPENGDVNATLGQLSLELRKYVVRTRSAPKSFEEFAEKAQLQAPTPPAGKKYAIQGGKIALVNAK</sequence>
<dbReference type="STRING" id="320771.Cflav_PD2362"/>
<feature type="chain" id="PRO_5002893083" evidence="2">
    <location>
        <begin position="22"/>
        <end position="123"/>
    </location>
</feature>